<name>A0A2X0QU93_9PROT</name>
<protein>
    <submittedName>
        <fullName evidence="1">Uncharacterized protein</fullName>
    </submittedName>
</protein>
<sequence length="56" mass="6356">MAGIVGRNRQRDGQAGSVLRRLWFVRTGLQEKLFSNAINYLHAAIDTMAVYNLYLS</sequence>
<dbReference type="AlphaFoldDB" id="A0A2X0QU93"/>
<proteinExistence type="predicted"/>
<gene>
    <name evidence="1" type="ORF">NITFAB_1353</name>
</gene>
<accession>A0A2X0QU93</accession>
<dbReference type="EMBL" id="LS423452">
    <property type="protein sequence ID" value="SPS05763.1"/>
    <property type="molecule type" value="Genomic_DNA"/>
</dbReference>
<evidence type="ECO:0000313" key="1">
    <source>
        <dbReference type="EMBL" id="SPS05763.1"/>
    </source>
</evidence>
<organism evidence="1">
    <name type="scientific">Candidatus Nitrotoga fabula</name>
    <dbReference type="NCBI Taxonomy" id="2182327"/>
    <lineage>
        <taxon>Bacteria</taxon>
        <taxon>Pseudomonadati</taxon>
        <taxon>Pseudomonadota</taxon>
        <taxon>Betaproteobacteria</taxon>
        <taxon>Nitrosomonadales</taxon>
        <taxon>Gallionellaceae</taxon>
        <taxon>Candidatus Nitrotoga</taxon>
    </lineage>
</organism>
<reference evidence="1" key="1">
    <citation type="submission" date="2018-05" db="EMBL/GenBank/DDBJ databases">
        <authorList>
            <person name="Lanie J.A."/>
            <person name="Ng W.-L."/>
            <person name="Kazmierczak K.M."/>
            <person name="Andrzejewski T.M."/>
            <person name="Davidsen T.M."/>
            <person name="Wayne K.J."/>
            <person name="Tettelin H."/>
            <person name="Glass J.I."/>
            <person name="Rusch D."/>
            <person name="Podicherti R."/>
            <person name="Tsui H.-C.T."/>
            <person name="Winkler M.E."/>
        </authorList>
    </citation>
    <scope>NUCLEOTIDE SEQUENCE</scope>
    <source>
        <strain evidence="1">KNB</strain>
    </source>
</reference>